<dbReference type="PANTHER" id="PTHR24305">
    <property type="entry name" value="CYTOCHROME P450"/>
    <property type="match status" value="1"/>
</dbReference>
<dbReference type="EMBL" id="CP039865">
    <property type="protein sequence ID" value="QCK87270.1"/>
    <property type="molecule type" value="Genomic_DNA"/>
</dbReference>
<dbReference type="InterPro" id="IPR036396">
    <property type="entry name" value="Cyt_P450_sf"/>
</dbReference>
<dbReference type="KEGG" id="paqt:E8L99_16655"/>
<dbReference type="Proteomes" id="UP000298588">
    <property type="component" value="Chromosome"/>
</dbReference>
<keyword evidence="4" id="KW-0560">Oxidoreductase</keyword>
<dbReference type="PROSITE" id="PS00086">
    <property type="entry name" value="CYTOCHROME_P450"/>
    <property type="match status" value="1"/>
</dbReference>
<proteinExistence type="inferred from homology"/>
<dbReference type="PANTHER" id="PTHR24305:SF166">
    <property type="entry name" value="CYTOCHROME P450 12A4, MITOCHONDRIAL-RELATED"/>
    <property type="match status" value="1"/>
</dbReference>
<dbReference type="InterPro" id="IPR002401">
    <property type="entry name" value="Cyt_P450_E_grp-I"/>
</dbReference>
<dbReference type="GO" id="GO:0020037">
    <property type="term" value="F:heme binding"/>
    <property type="evidence" value="ECO:0007669"/>
    <property type="project" value="InterPro"/>
</dbReference>
<dbReference type="AlphaFoldDB" id="A0A4D7QHL6"/>
<dbReference type="PRINTS" id="PR00463">
    <property type="entry name" value="EP450I"/>
</dbReference>
<dbReference type="PRINTS" id="PR00385">
    <property type="entry name" value="P450"/>
</dbReference>
<keyword evidence="3 4" id="KW-0479">Metal-binding</keyword>
<evidence type="ECO:0000313" key="5">
    <source>
        <dbReference type="EMBL" id="QCK87270.1"/>
    </source>
</evidence>
<dbReference type="RefSeq" id="WP_137100599.1">
    <property type="nucleotide sequence ID" value="NZ_CP039865.1"/>
</dbReference>
<keyword evidence="6" id="KW-1185">Reference proteome</keyword>
<dbReference type="GO" id="GO:0005506">
    <property type="term" value="F:iron ion binding"/>
    <property type="evidence" value="ECO:0007669"/>
    <property type="project" value="InterPro"/>
</dbReference>
<feature type="binding site" description="axial binding residue" evidence="3">
    <location>
        <position position="406"/>
    </location>
    <ligand>
        <name>heme</name>
        <dbReference type="ChEBI" id="CHEBI:30413"/>
    </ligand>
    <ligandPart>
        <name>Fe</name>
        <dbReference type="ChEBI" id="CHEBI:18248"/>
    </ligandPart>
</feature>
<dbReference type="Gene3D" id="1.10.630.10">
    <property type="entry name" value="Cytochrome P450"/>
    <property type="match status" value="1"/>
</dbReference>
<keyword evidence="3 4" id="KW-0408">Iron</keyword>
<dbReference type="GO" id="GO:0016705">
    <property type="term" value="F:oxidoreductase activity, acting on paired donors, with incorporation or reduction of molecular oxygen"/>
    <property type="evidence" value="ECO:0007669"/>
    <property type="project" value="InterPro"/>
</dbReference>
<dbReference type="InterPro" id="IPR001128">
    <property type="entry name" value="Cyt_P450"/>
</dbReference>
<dbReference type="InterPro" id="IPR050121">
    <property type="entry name" value="Cytochrome_P450_monoxygenase"/>
</dbReference>
<accession>A0A4D7QHL6</accession>
<comment type="similarity">
    <text evidence="2 4">Belongs to the cytochrome P450 family.</text>
</comment>
<evidence type="ECO:0000256" key="1">
    <source>
        <dbReference type="ARBA" id="ARBA00001971"/>
    </source>
</evidence>
<dbReference type="Pfam" id="PF00067">
    <property type="entry name" value="p450"/>
    <property type="match status" value="1"/>
</dbReference>
<keyword evidence="3 4" id="KW-0349">Heme</keyword>
<keyword evidence="4" id="KW-0503">Monooxygenase</keyword>
<evidence type="ECO:0000256" key="4">
    <source>
        <dbReference type="RuleBase" id="RU000461"/>
    </source>
</evidence>
<evidence type="ECO:0000256" key="3">
    <source>
        <dbReference type="PIRSR" id="PIRSR602401-1"/>
    </source>
</evidence>
<dbReference type="OrthoDB" id="9764248at2"/>
<protein>
    <submittedName>
        <fullName evidence="5">Cytochrome P450</fullName>
    </submittedName>
</protein>
<evidence type="ECO:0000313" key="6">
    <source>
        <dbReference type="Proteomes" id="UP000298588"/>
    </source>
</evidence>
<dbReference type="InterPro" id="IPR017972">
    <property type="entry name" value="Cyt_P450_CS"/>
</dbReference>
<dbReference type="GO" id="GO:0004497">
    <property type="term" value="F:monooxygenase activity"/>
    <property type="evidence" value="ECO:0007669"/>
    <property type="project" value="UniProtKB-KW"/>
</dbReference>
<dbReference type="SUPFAM" id="SSF48264">
    <property type="entry name" value="Cytochrome P450"/>
    <property type="match status" value="1"/>
</dbReference>
<evidence type="ECO:0000256" key="2">
    <source>
        <dbReference type="ARBA" id="ARBA00010617"/>
    </source>
</evidence>
<reference evidence="5 6" key="1">
    <citation type="submission" date="2019-04" db="EMBL/GenBank/DDBJ databases">
        <title>Phreatobacter aquaticus sp. nov.</title>
        <authorList>
            <person name="Choi A."/>
            <person name="Baek K."/>
        </authorList>
    </citation>
    <scope>NUCLEOTIDE SEQUENCE [LARGE SCALE GENOMIC DNA]</scope>
    <source>
        <strain evidence="5 6">NMCR1094</strain>
    </source>
</reference>
<sequence length="458" mass="50567">MNAQDIQARFAPQGLDHPAERLGPWRFLRTLIRNPLETWPRALFEERSMRLDFAGRPLLFVMDPAAVDDVLVGKADIFPKAPIVQRAIGAAVGTKSIFTAEGADWRWQRRASSPPFRHGTILGFVPAFAEAAEATARDLAGKGQGTVDIAEAMMKTTFDVIVETMLSGRGGFDIERFGTEITRYFDTIGWVAAYAVLGLPQWVPYPGRKGARAGNGFLRKEMARVVAERRAHPGEVPDLLDFMIAAKDPETGRAMTDAELADNLLTFVVAGHETTALALTWAIWLTANAPEVERKVLDEVASVAGDGPIEASHVEALVYCKQVIQEAMRLYPPAPLIPRISTEATTLGEDQIFANMPVYVPVYAIHRHKRLWDEPEAFAPERFRPDLARALHRGAYLPFGAGPRICIGAAFAQIEAVVIFATLMRAVRFTPIPDHRPMPTTRLTLRPEGGMPMTVARR</sequence>
<organism evidence="5 6">
    <name type="scientific">Phreatobacter aquaticus</name>
    <dbReference type="NCBI Taxonomy" id="2570229"/>
    <lineage>
        <taxon>Bacteria</taxon>
        <taxon>Pseudomonadati</taxon>
        <taxon>Pseudomonadota</taxon>
        <taxon>Alphaproteobacteria</taxon>
        <taxon>Hyphomicrobiales</taxon>
        <taxon>Phreatobacteraceae</taxon>
        <taxon>Phreatobacter</taxon>
    </lineage>
</organism>
<name>A0A4D7QHL6_9HYPH</name>
<gene>
    <name evidence="5" type="ORF">E8L99_16655</name>
</gene>
<comment type="cofactor">
    <cofactor evidence="1 3">
        <name>heme</name>
        <dbReference type="ChEBI" id="CHEBI:30413"/>
    </cofactor>
</comment>